<proteinExistence type="predicted"/>
<evidence type="ECO:0000313" key="2">
    <source>
        <dbReference type="EMBL" id="CUP29040.1"/>
    </source>
</evidence>
<dbReference type="STRING" id="39482.ERS852491_04764"/>
<feature type="transmembrane region" description="Helical" evidence="1">
    <location>
        <begin position="174"/>
        <end position="196"/>
    </location>
</feature>
<organism evidence="2 3">
    <name type="scientific">Faecalicatena contorta</name>
    <dbReference type="NCBI Taxonomy" id="39482"/>
    <lineage>
        <taxon>Bacteria</taxon>
        <taxon>Bacillati</taxon>
        <taxon>Bacillota</taxon>
        <taxon>Clostridia</taxon>
        <taxon>Lachnospirales</taxon>
        <taxon>Lachnospiraceae</taxon>
        <taxon>Faecalicatena</taxon>
    </lineage>
</organism>
<sequence>MSNLIKMERYQFLHNRLYLTGILGVFLLGFFTAETYVPEVMGPAGGAAESLTDIFNGMVYDSTFLLIFISCILALILGQEFSWRTVSQEVSSGHARSRVFLSKILSYLAAFNFMAIVYPVSGCIREFSRFGIADAQIFLYNVGKAIFYSALLNSAFFFIAIFVCCCFRSTGAAVTVTAIVTFVLSLYLGYGLMLKLPVFFLPTFQIREALSMQKLFLPGCFLVAGTWGIVLGLCSWRIFCKCDLK</sequence>
<name>A0A174M4W3_9FIRM</name>
<dbReference type="Proteomes" id="UP000095544">
    <property type="component" value="Unassembled WGS sequence"/>
</dbReference>
<feature type="transmembrane region" description="Helical" evidence="1">
    <location>
        <begin position="99"/>
        <end position="120"/>
    </location>
</feature>
<reference evidence="2 3" key="1">
    <citation type="submission" date="2015-09" db="EMBL/GenBank/DDBJ databases">
        <authorList>
            <consortium name="Pathogen Informatics"/>
        </authorList>
    </citation>
    <scope>NUCLEOTIDE SEQUENCE [LARGE SCALE GENOMIC DNA]</scope>
    <source>
        <strain evidence="2 3">2789STDY5834876</strain>
    </source>
</reference>
<dbReference type="AlphaFoldDB" id="A0A174M4W3"/>
<keyword evidence="1" id="KW-0812">Transmembrane</keyword>
<keyword evidence="1" id="KW-0472">Membrane</keyword>
<feature type="transmembrane region" description="Helical" evidence="1">
    <location>
        <begin position="216"/>
        <end position="239"/>
    </location>
</feature>
<feature type="transmembrane region" description="Helical" evidence="1">
    <location>
        <begin position="17"/>
        <end position="37"/>
    </location>
</feature>
<keyword evidence="1" id="KW-1133">Transmembrane helix</keyword>
<evidence type="ECO:0000313" key="3">
    <source>
        <dbReference type="Proteomes" id="UP000095544"/>
    </source>
</evidence>
<feature type="transmembrane region" description="Helical" evidence="1">
    <location>
        <begin position="145"/>
        <end position="167"/>
    </location>
</feature>
<dbReference type="EMBL" id="CYZU01000077">
    <property type="protein sequence ID" value="CUP29040.1"/>
    <property type="molecule type" value="Genomic_DNA"/>
</dbReference>
<feature type="transmembrane region" description="Helical" evidence="1">
    <location>
        <begin position="57"/>
        <end position="78"/>
    </location>
</feature>
<dbReference type="PANTHER" id="PTHR37305:SF1">
    <property type="entry name" value="MEMBRANE PROTEIN"/>
    <property type="match status" value="1"/>
</dbReference>
<dbReference type="OrthoDB" id="1930566at2"/>
<gene>
    <name evidence="2" type="ORF">ERS852491_04764</name>
</gene>
<dbReference type="PANTHER" id="PTHR37305">
    <property type="entry name" value="INTEGRAL MEMBRANE PROTEIN-RELATED"/>
    <property type="match status" value="1"/>
</dbReference>
<protein>
    <submittedName>
        <fullName evidence="2">ABC-2 family transporter protein</fullName>
    </submittedName>
</protein>
<accession>A0A174M4W3</accession>
<evidence type="ECO:0000256" key="1">
    <source>
        <dbReference type="SAM" id="Phobius"/>
    </source>
</evidence>
<dbReference type="RefSeq" id="WP_050642519.1">
    <property type="nucleotide sequence ID" value="NZ_CABKUE010000009.1"/>
</dbReference>